<proteinExistence type="predicted"/>
<organism evidence="2 3">
    <name type="scientific">Buttiauxella selenatireducens</name>
    <dbReference type="NCBI Taxonomy" id="3073902"/>
    <lineage>
        <taxon>Bacteria</taxon>
        <taxon>Pseudomonadati</taxon>
        <taxon>Pseudomonadota</taxon>
        <taxon>Gammaproteobacteria</taxon>
        <taxon>Enterobacterales</taxon>
        <taxon>Enterobacteriaceae</taxon>
        <taxon>Buttiauxella</taxon>
    </lineage>
</organism>
<keyword evidence="1" id="KW-0472">Membrane</keyword>
<feature type="transmembrane region" description="Helical" evidence="1">
    <location>
        <begin position="12"/>
        <end position="34"/>
    </location>
</feature>
<keyword evidence="1" id="KW-1133">Transmembrane helix</keyword>
<keyword evidence="1" id="KW-0812">Transmembrane</keyword>
<feature type="transmembrane region" description="Helical" evidence="1">
    <location>
        <begin position="54"/>
        <end position="75"/>
    </location>
</feature>
<evidence type="ECO:0000313" key="2">
    <source>
        <dbReference type="EMBL" id="WMY75124.1"/>
    </source>
</evidence>
<name>A0ABY9SC97_9ENTR</name>
<accession>A0ABY9SC97</accession>
<sequence length="93" mass="10211">MKKVKPPRKALGVVALWIFRAYCLFFIVEVFRVFQAVREIHPAPGNELATDVGLVAGGAIVCIPLLLIGALLFLFSWLTRGKPKSDAAMSEVQ</sequence>
<protein>
    <recommendedName>
        <fullName evidence="4">Inner membrane protein</fullName>
    </recommendedName>
</protein>
<dbReference type="RefSeq" id="WP_309877508.1">
    <property type="nucleotide sequence ID" value="NZ_CP133838.1"/>
</dbReference>
<gene>
    <name evidence="2" type="ORF">RHD99_03855</name>
</gene>
<evidence type="ECO:0000256" key="1">
    <source>
        <dbReference type="SAM" id="Phobius"/>
    </source>
</evidence>
<keyword evidence="3" id="KW-1185">Reference proteome</keyword>
<dbReference type="EMBL" id="CP133838">
    <property type="protein sequence ID" value="WMY75124.1"/>
    <property type="molecule type" value="Genomic_DNA"/>
</dbReference>
<dbReference type="Proteomes" id="UP001246690">
    <property type="component" value="Chromosome"/>
</dbReference>
<evidence type="ECO:0008006" key="4">
    <source>
        <dbReference type="Google" id="ProtNLM"/>
    </source>
</evidence>
<reference evidence="2 3" key="1">
    <citation type="submission" date="2023-09" db="EMBL/GenBank/DDBJ databases">
        <title>Buttiauxella selenatireducens sp. nov., isolated from the rhizosphere of Cardamine hupingshanesis.</title>
        <authorList>
            <person name="Zhang S."/>
            <person name="Xu Z."/>
            <person name="Wang H."/>
            <person name="Guo Y."/>
        </authorList>
    </citation>
    <scope>NUCLEOTIDE SEQUENCE [LARGE SCALE GENOMIC DNA]</scope>
    <source>
        <strain evidence="2 3">R73</strain>
    </source>
</reference>
<evidence type="ECO:0000313" key="3">
    <source>
        <dbReference type="Proteomes" id="UP001246690"/>
    </source>
</evidence>